<name>G0NF61_CAEBE</name>
<feature type="compositionally biased region" description="Polar residues" evidence="1">
    <location>
        <begin position="93"/>
        <end position="107"/>
    </location>
</feature>
<dbReference type="Proteomes" id="UP000008068">
    <property type="component" value="Unassembled WGS sequence"/>
</dbReference>
<protein>
    <submittedName>
        <fullName evidence="3">Uncharacterized protein</fullName>
    </submittedName>
</protein>
<evidence type="ECO:0000313" key="4">
    <source>
        <dbReference type="Proteomes" id="UP000008068"/>
    </source>
</evidence>
<dbReference type="InParanoid" id="G0NF61"/>
<reference evidence="4" key="1">
    <citation type="submission" date="2011-07" db="EMBL/GenBank/DDBJ databases">
        <authorList>
            <consortium name="Caenorhabditis brenneri Sequencing and Analysis Consortium"/>
            <person name="Wilson R.K."/>
        </authorList>
    </citation>
    <scope>NUCLEOTIDE SEQUENCE [LARGE SCALE GENOMIC DNA]</scope>
    <source>
        <strain evidence="4">PB2801</strain>
    </source>
</reference>
<keyword evidence="2" id="KW-0732">Signal</keyword>
<organism evidence="4">
    <name type="scientific">Caenorhabditis brenneri</name>
    <name type="common">Nematode worm</name>
    <dbReference type="NCBI Taxonomy" id="135651"/>
    <lineage>
        <taxon>Eukaryota</taxon>
        <taxon>Metazoa</taxon>
        <taxon>Ecdysozoa</taxon>
        <taxon>Nematoda</taxon>
        <taxon>Chromadorea</taxon>
        <taxon>Rhabditida</taxon>
        <taxon>Rhabditina</taxon>
        <taxon>Rhabditomorpha</taxon>
        <taxon>Rhabditoidea</taxon>
        <taxon>Rhabditidae</taxon>
        <taxon>Peloderinae</taxon>
        <taxon>Caenorhabditis</taxon>
    </lineage>
</organism>
<dbReference type="HOGENOM" id="CLU_1994633_0_0_1"/>
<evidence type="ECO:0000256" key="1">
    <source>
        <dbReference type="SAM" id="MobiDB-lite"/>
    </source>
</evidence>
<gene>
    <name evidence="3" type="ORF">CAEBREN_14543</name>
</gene>
<accession>G0NF61</accession>
<feature type="signal peptide" evidence="2">
    <location>
        <begin position="1"/>
        <end position="18"/>
    </location>
</feature>
<evidence type="ECO:0000256" key="2">
    <source>
        <dbReference type="SAM" id="SignalP"/>
    </source>
</evidence>
<keyword evidence="4" id="KW-1185">Reference proteome</keyword>
<feature type="region of interest" description="Disordered" evidence="1">
    <location>
        <begin position="93"/>
        <end position="112"/>
    </location>
</feature>
<proteinExistence type="predicted"/>
<dbReference type="EMBL" id="GL379874">
    <property type="protein sequence ID" value="EGT59114.1"/>
    <property type="molecule type" value="Genomic_DNA"/>
</dbReference>
<dbReference type="AlphaFoldDB" id="G0NF61"/>
<evidence type="ECO:0000313" key="3">
    <source>
        <dbReference type="EMBL" id="EGT59114.1"/>
    </source>
</evidence>
<sequence>MFRDFLNILVVLAVLGYSAPIPSDECLEIGARNCSMMFIFAKAALDAHVEFTHSCPSLMQCTEQQIACSNLSQESVSEITSKCFSDLEPTPGTTTFPEYSIPTSTASDEPGTTDATRLSWFGKWF</sequence>
<feature type="chain" id="PRO_5003405205" evidence="2">
    <location>
        <begin position="19"/>
        <end position="125"/>
    </location>
</feature>